<evidence type="ECO:0000256" key="1">
    <source>
        <dbReference type="ARBA" id="ARBA00022723"/>
    </source>
</evidence>
<dbReference type="InterPro" id="IPR044528">
    <property type="entry name" value="POD-like_MBL-fold"/>
</dbReference>
<accession>A0A8H6JZD1</accession>
<dbReference type="SMART" id="SM00849">
    <property type="entry name" value="Lactamase_B"/>
    <property type="match status" value="1"/>
</dbReference>
<keyword evidence="1" id="KW-0479">Metal-binding</keyword>
<dbReference type="InterPro" id="IPR001279">
    <property type="entry name" value="Metallo-B-lactamas"/>
</dbReference>
<dbReference type="AlphaFoldDB" id="A0A8H6JZD1"/>
<feature type="region of interest" description="Disordered" evidence="2">
    <location>
        <begin position="220"/>
        <end position="248"/>
    </location>
</feature>
<dbReference type="SUPFAM" id="SSF56281">
    <property type="entry name" value="Metallo-hydrolase/oxidoreductase"/>
    <property type="match status" value="1"/>
</dbReference>
<dbReference type="InterPro" id="IPR036866">
    <property type="entry name" value="RibonucZ/Hydroxyglut_hydro"/>
</dbReference>
<evidence type="ECO:0000313" key="4">
    <source>
        <dbReference type="EMBL" id="KAF6821565.1"/>
    </source>
</evidence>
<dbReference type="Proteomes" id="UP000652219">
    <property type="component" value="Unassembled WGS sequence"/>
</dbReference>
<keyword evidence="5" id="KW-1185">Reference proteome</keyword>
<gene>
    <name evidence="4" type="ORF">CSOJ01_00068</name>
</gene>
<comment type="caution">
    <text evidence="4">The sequence shown here is derived from an EMBL/GenBank/DDBJ whole genome shotgun (WGS) entry which is preliminary data.</text>
</comment>
<dbReference type="PANTHER" id="PTHR43084:SF1">
    <property type="entry name" value="PERSULFIDE DIOXYGENASE ETHE1, MITOCHONDRIAL"/>
    <property type="match status" value="1"/>
</dbReference>
<dbReference type="Pfam" id="PF00753">
    <property type="entry name" value="Lactamase_B"/>
    <property type="match status" value="1"/>
</dbReference>
<protein>
    <submittedName>
        <fullName evidence="4">Metallo-beta-lactamase domain-containing protein</fullName>
    </submittedName>
</protein>
<dbReference type="Gene3D" id="3.60.15.10">
    <property type="entry name" value="Ribonuclease Z/Hydroxyacylglutathione hydrolase-like"/>
    <property type="match status" value="1"/>
</dbReference>
<organism evidence="4 5">
    <name type="scientific">Colletotrichum sojae</name>
    <dbReference type="NCBI Taxonomy" id="2175907"/>
    <lineage>
        <taxon>Eukaryota</taxon>
        <taxon>Fungi</taxon>
        <taxon>Dikarya</taxon>
        <taxon>Ascomycota</taxon>
        <taxon>Pezizomycotina</taxon>
        <taxon>Sordariomycetes</taxon>
        <taxon>Hypocreomycetidae</taxon>
        <taxon>Glomerellales</taxon>
        <taxon>Glomerellaceae</taxon>
        <taxon>Colletotrichum</taxon>
        <taxon>Colletotrichum orchidearum species complex</taxon>
    </lineage>
</organism>
<dbReference type="PANTHER" id="PTHR43084">
    <property type="entry name" value="PERSULFIDE DIOXYGENASE ETHE1"/>
    <property type="match status" value="1"/>
</dbReference>
<evidence type="ECO:0000313" key="5">
    <source>
        <dbReference type="Proteomes" id="UP000652219"/>
    </source>
</evidence>
<evidence type="ECO:0000256" key="2">
    <source>
        <dbReference type="SAM" id="MobiDB-lite"/>
    </source>
</evidence>
<dbReference type="GO" id="GO:0006749">
    <property type="term" value="P:glutathione metabolic process"/>
    <property type="evidence" value="ECO:0007669"/>
    <property type="project" value="InterPro"/>
</dbReference>
<proteinExistence type="predicted"/>
<dbReference type="GO" id="GO:0046872">
    <property type="term" value="F:metal ion binding"/>
    <property type="evidence" value="ECO:0007669"/>
    <property type="project" value="UniProtKB-KW"/>
</dbReference>
<name>A0A8H6JZD1_9PEZI</name>
<reference evidence="4 5" key="1">
    <citation type="journal article" date="2020" name="Phytopathology">
        <title>Genome Sequence Resources of Colletotrichum truncatum, C. plurivorum, C. musicola, and C. sojae: Four Species Pathogenic to Soybean (Glycine max).</title>
        <authorList>
            <person name="Rogerio F."/>
            <person name="Boufleur T.R."/>
            <person name="Ciampi-Guillardi M."/>
            <person name="Sukno S.A."/>
            <person name="Thon M.R."/>
            <person name="Massola Junior N.S."/>
            <person name="Baroncelli R."/>
        </authorList>
    </citation>
    <scope>NUCLEOTIDE SEQUENCE [LARGE SCALE GENOMIC DNA]</scope>
    <source>
        <strain evidence="4 5">LFN0009</strain>
    </source>
</reference>
<dbReference type="CDD" id="cd07724">
    <property type="entry name" value="POD-like_MBL-fold"/>
    <property type="match status" value="1"/>
</dbReference>
<dbReference type="EMBL" id="WIGN01000001">
    <property type="protein sequence ID" value="KAF6821565.1"/>
    <property type="molecule type" value="Genomic_DNA"/>
</dbReference>
<dbReference type="InterPro" id="IPR051682">
    <property type="entry name" value="Mito_Persulfide_Diox"/>
</dbReference>
<evidence type="ECO:0000259" key="3">
    <source>
        <dbReference type="SMART" id="SM00849"/>
    </source>
</evidence>
<feature type="domain" description="Metallo-beta-lactamase" evidence="3">
    <location>
        <begin position="17"/>
        <end position="222"/>
    </location>
</feature>
<dbReference type="GO" id="GO:0050313">
    <property type="term" value="F:sulfur dioxygenase activity"/>
    <property type="evidence" value="ECO:0007669"/>
    <property type="project" value="InterPro"/>
</dbReference>
<sequence length="308" mass="34080">MAPLEPVVHDIFESVTGTWQYVVADPSTKTAVIIDPVLDFDPAKTAISTQTADDLLNVIREEEYNVVKILETHVHADHLTAAKYLQSRLREAQGGTAPEICIGWRIAEVQERFGSKYGIPKEEYSNAFDRLLRRDEVFEIGNLKAKAIHLPGHTPDHMGYMVGGKRCPEHALTANVFAGDSLFNHDVGSARCDFPGGNARDLFASVRTLLDLPEDTKLWTGHDYPPNGRGPVASTAVGKQKSENKHLGSGVTEEGFVKWREERDSGLGEPRLMHWALQVNVRAGNMPSPTKSGDRLLHVPVKMQGVNW</sequence>
<dbReference type="GO" id="GO:0070813">
    <property type="term" value="P:hydrogen sulfide metabolic process"/>
    <property type="evidence" value="ECO:0007669"/>
    <property type="project" value="TreeGrafter"/>
</dbReference>